<dbReference type="RefSeq" id="WP_280875691.1">
    <property type="nucleotide sequence ID" value="NZ_JARXVH010000003.1"/>
</dbReference>
<sequence>MKTSVRTHKLSGYSATLRTATRLTEQAVKLVDRRVPGRMTDLEVVLTNERGMAELMASADVLLAGTVDRSVLRRAERAARTTARDAQACAIPRPDGSALVVVNVDRHPGEGEFAVTLVHELTHVMQFSRKGVIERAVRNVRDRLRIERQSWRNAREHDRLLRQEEAEAYGCEHLADHLVPGACH</sequence>
<name>A0ABT6LEA4_9ACTN</name>
<dbReference type="EMBL" id="JARXVH010000003">
    <property type="protein sequence ID" value="MDH6214642.1"/>
    <property type="molecule type" value="Genomic_DNA"/>
</dbReference>
<accession>A0ABT6LEA4</accession>
<protein>
    <recommendedName>
        <fullName evidence="3">DUF4157 domain-containing protein</fullName>
    </recommendedName>
</protein>
<evidence type="ECO:0000313" key="1">
    <source>
        <dbReference type="EMBL" id="MDH6214642.1"/>
    </source>
</evidence>
<keyword evidence="2" id="KW-1185">Reference proteome</keyword>
<reference evidence="1 2" key="1">
    <citation type="submission" date="2023-04" db="EMBL/GenBank/DDBJ databases">
        <title>Forest soil microbial communities from Buena Vista Peninsula, Colon Province, Panama.</title>
        <authorList>
            <person name="Bouskill N."/>
        </authorList>
    </citation>
    <scope>NUCLEOTIDE SEQUENCE [LARGE SCALE GENOMIC DNA]</scope>
    <source>
        <strain evidence="1 2">GGS1</strain>
    </source>
</reference>
<evidence type="ECO:0000313" key="2">
    <source>
        <dbReference type="Proteomes" id="UP001160499"/>
    </source>
</evidence>
<gene>
    <name evidence="1" type="ORF">M2283_001925</name>
</gene>
<organism evidence="1 2">
    <name type="scientific">Streptomyces pseudovenezuelae</name>
    <dbReference type="NCBI Taxonomy" id="67350"/>
    <lineage>
        <taxon>Bacteria</taxon>
        <taxon>Bacillati</taxon>
        <taxon>Actinomycetota</taxon>
        <taxon>Actinomycetes</taxon>
        <taxon>Kitasatosporales</taxon>
        <taxon>Streptomycetaceae</taxon>
        <taxon>Streptomyces</taxon>
        <taxon>Streptomyces aurantiacus group</taxon>
    </lineage>
</organism>
<dbReference type="Proteomes" id="UP001160499">
    <property type="component" value="Unassembled WGS sequence"/>
</dbReference>
<comment type="caution">
    <text evidence="1">The sequence shown here is derived from an EMBL/GenBank/DDBJ whole genome shotgun (WGS) entry which is preliminary data.</text>
</comment>
<proteinExistence type="predicted"/>
<evidence type="ECO:0008006" key="3">
    <source>
        <dbReference type="Google" id="ProtNLM"/>
    </source>
</evidence>